<dbReference type="Pfam" id="PF05402">
    <property type="entry name" value="PqqD"/>
    <property type="match status" value="1"/>
</dbReference>
<gene>
    <name evidence="1" type="ORF">H7849_07025</name>
</gene>
<dbReference type="RefSeq" id="WP_186745240.1">
    <property type="nucleotide sequence ID" value="NZ_CP060394.1"/>
</dbReference>
<dbReference type="Gene3D" id="1.10.10.1150">
    <property type="entry name" value="Coenzyme PQQ synthesis protein D (PqqD)"/>
    <property type="match status" value="1"/>
</dbReference>
<evidence type="ECO:0000313" key="1">
    <source>
        <dbReference type="EMBL" id="QNI33673.1"/>
    </source>
</evidence>
<dbReference type="InterPro" id="IPR041881">
    <property type="entry name" value="PqqD_sf"/>
</dbReference>
<dbReference type="EMBL" id="CP060394">
    <property type="protein sequence ID" value="QNI33673.1"/>
    <property type="molecule type" value="Genomic_DNA"/>
</dbReference>
<reference evidence="1 2" key="1">
    <citation type="submission" date="2020-08" db="EMBL/GenBank/DDBJ databases">
        <title>Edaphobacter telluris sp. nov. and Acidobacterium dinghuensis sp. nov., two acidobacteria isolated from forest soil.</title>
        <authorList>
            <person name="Fu J."/>
            <person name="Qiu L."/>
        </authorList>
    </citation>
    <scope>NUCLEOTIDE SEQUENCE [LARGE SCALE GENOMIC DNA]</scope>
    <source>
        <strain evidence="1">4Y35</strain>
    </source>
</reference>
<organism evidence="1 2">
    <name type="scientific">Alloacidobacterium dinghuense</name>
    <dbReference type="NCBI Taxonomy" id="2763107"/>
    <lineage>
        <taxon>Bacteria</taxon>
        <taxon>Pseudomonadati</taxon>
        <taxon>Acidobacteriota</taxon>
        <taxon>Terriglobia</taxon>
        <taxon>Terriglobales</taxon>
        <taxon>Acidobacteriaceae</taxon>
        <taxon>Alloacidobacterium</taxon>
    </lineage>
</organism>
<sequence>MEVVRTNSDALVVNKLPDGSRVIVDPNNETVLALNATAGAAWDACSSPTTLSKVTEDMRRSFDRTVTEDLAAEAILRLEEQQLVKTSGLQPNRRQFMATLGAAALPLVASLPLVEQRAYAQKARSAPSTPPPSTPPPDNGHGILWWILHLLGLV</sequence>
<name>A0A7G8BMA3_9BACT</name>
<dbReference type="InterPro" id="IPR008792">
    <property type="entry name" value="PQQD"/>
</dbReference>
<protein>
    <submittedName>
        <fullName evidence="1">PqqD family protein</fullName>
    </submittedName>
</protein>
<dbReference type="Proteomes" id="UP000515312">
    <property type="component" value="Chromosome"/>
</dbReference>
<dbReference type="KEGG" id="adin:H7849_07025"/>
<dbReference type="AlphaFoldDB" id="A0A7G8BMA3"/>
<proteinExistence type="predicted"/>
<keyword evidence="2" id="KW-1185">Reference proteome</keyword>
<accession>A0A7G8BMA3</accession>
<evidence type="ECO:0000313" key="2">
    <source>
        <dbReference type="Proteomes" id="UP000515312"/>
    </source>
</evidence>